<organism evidence="2 3">
    <name type="scientific">Trifolium medium</name>
    <dbReference type="NCBI Taxonomy" id="97028"/>
    <lineage>
        <taxon>Eukaryota</taxon>
        <taxon>Viridiplantae</taxon>
        <taxon>Streptophyta</taxon>
        <taxon>Embryophyta</taxon>
        <taxon>Tracheophyta</taxon>
        <taxon>Spermatophyta</taxon>
        <taxon>Magnoliopsida</taxon>
        <taxon>eudicotyledons</taxon>
        <taxon>Gunneridae</taxon>
        <taxon>Pentapetalae</taxon>
        <taxon>rosids</taxon>
        <taxon>fabids</taxon>
        <taxon>Fabales</taxon>
        <taxon>Fabaceae</taxon>
        <taxon>Papilionoideae</taxon>
        <taxon>50 kb inversion clade</taxon>
        <taxon>NPAAA clade</taxon>
        <taxon>Hologalegina</taxon>
        <taxon>IRL clade</taxon>
        <taxon>Trifolieae</taxon>
        <taxon>Trifolium</taxon>
    </lineage>
</organism>
<evidence type="ECO:0000256" key="1">
    <source>
        <dbReference type="SAM" id="MobiDB-lite"/>
    </source>
</evidence>
<dbReference type="EMBL" id="LXQA010638518">
    <property type="protein sequence ID" value="MCI63516.1"/>
    <property type="molecule type" value="Genomic_DNA"/>
</dbReference>
<dbReference type="AlphaFoldDB" id="A0A392TTS6"/>
<comment type="caution">
    <text evidence="2">The sequence shown here is derived from an EMBL/GenBank/DDBJ whole genome shotgun (WGS) entry which is preliminary data.</text>
</comment>
<feature type="region of interest" description="Disordered" evidence="1">
    <location>
        <begin position="1"/>
        <end position="26"/>
    </location>
</feature>
<evidence type="ECO:0000313" key="2">
    <source>
        <dbReference type="EMBL" id="MCI63516.1"/>
    </source>
</evidence>
<reference evidence="2 3" key="1">
    <citation type="journal article" date="2018" name="Front. Plant Sci.">
        <title>Red Clover (Trifolium pratense) and Zigzag Clover (T. medium) - A Picture of Genomic Similarities and Differences.</title>
        <authorList>
            <person name="Dluhosova J."/>
            <person name="Istvanek J."/>
            <person name="Nedelnik J."/>
            <person name="Repkova J."/>
        </authorList>
    </citation>
    <scope>NUCLEOTIDE SEQUENCE [LARGE SCALE GENOMIC DNA]</scope>
    <source>
        <strain evidence="3">cv. 10/8</strain>
        <tissue evidence="2">Leaf</tissue>
    </source>
</reference>
<name>A0A392TTS6_9FABA</name>
<proteinExistence type="predicted"/>
<dbReference type="Proteomes" id="UP000265520">
    <property type="component" value="Unassembled WGS sequence"/>
</dbReference>
<sequence>MDEDDSDGGGDWSRERVRETPEKVRE</sequence>
<protein>
    <submittedName>
        <fullName evidence="2">Uncharacterized protein</fullName>
    </submittedName>
</protein>
<accession>A0A392TTS6</accession>
<feature type="compositionally biased region" description="Basic and acidic residues" evidence="1">
    <location>
        <begin position="12"/>
        <end position="26"/>
    </location>
</feature>
<keyword evidence="3" id="KW-1185">Reference proteome</keyword>
<feature type="non-terminal residue" evidence="2">
    <location>
        <position position="26"/>
    </location>
</feature>
<evidence type="ECO:0000313" key="3">
    <source>
        <dbReference type="Proteomes" id="UP000265520"/>
    </source>
</evidence>